<reference evidence="2" key="1">
    <citation type="submission" date="2020-11" db="EMBL/GenBank/DDBJ databases">
        <authorList>
            <person name="Whitehead M."/>
        </authorList>
    </citation>
    <scope>NUCLEOTIDE SEQUENCE</scope>
    <source>
        <strain evidence="2">EGII</strain>
    </source>
</reference>
<feature type="region of interest" description="Disordered" evidence="1">
    <location>
        <begin position="168"/>
        <end position="204"/>
    </location>
</feature>
<dbReference type="EMBL" id="CAJHJT010000056">
    <property type="protein sequence ID" value="CAD7015305.1"/>
    <property type="molecule type" value="Genomic_DNA"/>
</dbReference>
<evidence type="ECO:0000313" key="2">
    <source>
        <dbReference type="EMBL" id="CAD7015305.1"/>
    </source>
</evidence>
<protein>
    <submittedName>
        <fullName evidence="2">(Mediterranean fruit fly) hypothetical protein</fullName>
    </submittedName>
</protein>
<organism evidence="2 3">
    <name type="scientific">Ceratitis capitata</name>
    <name type="common">Mediterranean fruit fly</name>
    <name type="synonym">Tephritis capitata</name>
    <dbReference type="NCBI Taxonomy" id="7213"/>
    <lineage>
        <taxon>Eukaryota</taxon>
        <taxon>Metazoa</taxon>
        <taxon>Ecdysozoa</taxon>
        <taxon>Arthropoda</taxon>
        <taxon>Hexapoda</taxon>
        <taxon>Insecta</taxon>
        <taxon>Pterygota</taxon>
        <taxon>Neoptera</taxon>
        <taxon>Endopterygota</taxon>
        <taxon>Diptera</taxon>
        <taxon>Brachycera</taxon>
        <taxon>Muscomorpha</taxon>
        <taxon>Tephritoidea</taxon>
        <taxon>Tephritidae</taxon>
        <taxon>Ceratitis</taxon>
        <taxon>Ceratitis</taxon>
    </lineage>
</organism>
<proteinExistence type="predicted"/>
<name>A0A811VHE7_CERCA</name>
<dbReference type="Proteomes" id="UP000606786">
    <property type="component" value="Unassembled WGS sequence"/>
</dbReference>
<dbReference type="AlphaFoldDB" id="A0A811VHE7"/>
<accession>A0A811VHE7</accession>
<evidence type="ECO:0000313" key="3">
    <source>
        <dbReference type="Proteomes" id="UP000606786"/>
    </source>
</evidence>
<feature type="compositionally biased region" description="Polar residues" evidence="1">
    <location>
        <begin position="189"/>
        <end position="204"/>
    </location>
</feature>
<feature type="compositionally biased region" description="Basic residues" evidence="1">
    <location>
        <begin position="168"/>
        <end position="181"/>
    </location>
</feature>
<comment type="caution">
    <text evidence="2">The sequence shown here is derived from an EMBL/GenBank/DDBJ whole genome shotgun (WGS) entry which is preliminary data.</text>
</comment>
<sequence>MYRLLKFQPPEKVLLFHLEHLPIIPLRYSYGKEIIKPKARSGVSTAAPDFGTLISSVIATLHLATVELLLLNIFPIASEFFFFKGRPTSAGAAELHPAALIHCCAVYPGHNLTPIQHPAHFPAPLLALPPSPGVRTFDVLRLSYNANNNDTTTTANIINNVPTTIARRRVDKKKHKNKQTKKGREVKNSRSQNCLRSRRTTNQNKLRTLTAATATATATVTVTKRQQQLQQ</sequence>
<keyword evidence="3" id="KW-1185">Reference proteome</keyword>
<gene>
    <name evidence="2" type="ORF">CCAP1982_LOCUS23250</name>
</gene>
<evidence type="ECO:0000256" key="1">
    <source>
        <dbReference type="SAM" id="MobiDB-lite"/>
    </source>
</evidence>